<dbReference type="SUPFAM" id="SSF144232">
    <property type="entry name" value="HIT/MYND zinc finger-like"/>
    <property type="match status" value="1"/>
</dbReference>
<dbReference type="InterPro" id="IPR044421">
    <property type="entry name" value="SMYD4_SET"/>
</dbReference>
<dbReference type="InterPro" id="IPR001214">
    <property type="entry name" value="SET_dom"/>
</dbReference>
<evidence type="ECO:0000256" key="4">
    <source>
        <dbReference type="ARBA" id="ARBA00022603"/>
    </source>
</evidence>
<dbReference type="GO" id="GO:0008270">
    <property type="term" value="F:zinc ion binding"/>
    <property type="evidence" value="ECO:0007669"/>
    <property type="project" value="UniProtKB-KW"/>
</dbReference>
<proteinExistence type="predicted"/>
<dbReference type="OrthoDB" id="62495at2759"/>
<dbReference type="GO" id="GO:0008276">
    <property type="term" value="F:protein methyltransferase activity"/>
    <property type="evidence" value="ECO:0007669"/>
    <property type="project" value="UniProtKB-ARBA"/>
</dbReference>
<keyword evidence="9" id="KW-0862">Zinc</keyword>
<dbReference type="SUPFAM" id="SSF82199">
    <property type="entry name" value="SET domain"/>
    <property type="match status" value="1"/>
</dbReference>
<comment type="subcellular location">
    <subcellularLocation>
        <location evidence="2">Cytoplasm</location>
    </subcellularLocation>
    <subcellularLocation>
        <location evidence="1">Nucleus</location>
    </subcellularLocation>
</comment>
<evidence type="ECO:0000313" key="18">
    <source>
        <dbReference type="EMBL" id="CAH1119779.1"/>
    </source>
</evidence>
<evidence type="ECO:0000256" key="8">
    <source>
        <dbReference type="ARBA" id="ARBA00022771"/>
    </source>
</evidence>
<comment type="catalytic activity">
    <reaction evidence="11">
        <text>L-lysyl-[protein] + S-adenosyl-L-methionine = N(6)-methyl-L-lysyl-[protein] + S-adenosyl-L-homocysteine + H(+)</text>
        <dbReference type="Rhea" id="RHEA:51736"/>
        <dbReference type="Rhea" id="RHEA-COMP:9752"/>
        <dbReference type="Rhea" id="RHEA-COMP:13053"/>
        <dbReference type="ChEBI" id="CHEBI:15378"/>
        <dbReference type="ChEBI" id="CHEBI:29969"/>
        <dbReference type="ChEBI" id="CHEBI:57856"/>
        <dbReference type="ChEBI" id="CHEBI:59789"/>
        <dbReference type="ChEBI" id="CHEBI:61929"/>
    </reaction>
</comment>
<dbReference type="PROSITE" id="PS01360">
    <property type="entry name" value="ZF_MYND_1"/>
    <property type="match status" value="1"/>
</dbReference>
<dbReference type="PANTHER" id="PTHR46165:SF2">
    <property type="entry name" value="SET AND MYND DOMAIN-CONTAINING PROTEIN 4"/>
    <property type="match status" value="1"/>
</dbReference>
<evidence type="ECO:0000259" key="16">
    <source>
        <dbReference type="PROSITE" id="PS50280"/>
    </source>
</evidence>
<dbReference type="Gene3D" id="1.10.220.160">
    <property type="match status" value="1"/>
</dbReference>
<evidence type="ECO:0000256" key="14">
    <source>
        <dbReference type="ARBA" id="ARBA00093680"/>
    </source>
</evidence>
<gene>
    <name evidence="18" type="ORF">PHAECO_LOCUS3729</name>
</gene>
<keyword evidence="5" id="KW-0808">Transferase</keyword>
<evidence type="ECO:0000256" key="15">
    <source>
        <dbReference type="PROSITE-ProRule" id="PRU00134"/>
    </source>
</evidence>
<dbReference type="CDD" id="cd10536">
    <property type="entry name" value="SET_SMYD4"/>
    <property type="match status" value="1"/>
</dbReference>
<keyword evidence="4" id="KW-0489">Methyltransferase</keyword>
<evidence type="ECO:0000256" key="12">
    <source>
        <dbReference type="ARBA" id="ARBA00093423"/>
    </source>
</evidence>
<keyword evidence="10" id="KW-0539">Nucleus</keyword>
<dbReference type="GO" id="GO:0042826">
    <property type="term" value="F:histone deacetylase binding"/>
    <property type="evidence" value="ECO:0007669"/>
    <property type="project" value="TreeGrafter"/>
</dbReference>
<evidence type="ECO:0000256" key="9">
    <source>
        <dbReference type="ARBA" id="ARBA00022833"/>
    </source>
</evidence>
<dbReference type="EMBL" id="OU896719">
    <property type="protein sequence ID" value="CAH1119779.1"/>
    <property type="molecule type" value="Genomic_DNA"/>
</dbReference>
<evidence type="ECO:0000256" key="10">
    <source>
        <dbReference type="ARBA" id="ARBA00023242"/>
    </source>
</evidence>
<evidence type="ECO:0000256" key="2">
    <source>
        <dbReference type="ARBA" id="ARBA00004496"/>
    </source>
</evidence>
<dbReference type="InterPro" id="IPR011990">
    <property type="entry name" value="TPR-like_helical_dom_sf"/>
</dbReference>
<keyword evidence="6" id="KW-0949">S-adenosyl-L-methionine</keyword>
<dbReference type="PROSITE" id="PS50865">
    <property type="entry name" value="ZF_MYND_2"/>
    <property type="match status" value="1"/>
</dbReference>
<organism evidence="18 19">
    <name type="scientific">Phaedon cochleariae</name>
    <name type="common">Mustard beetle</name>
    <dbReference type="NCBI Taxonomy" id="80249"/>
    <lineage>
        <taxon>Eukaryota</taxon>
        <taxon>Metazoa</taxon>
        <taxon>Ecdysozoa</taxon>
        <taxon>Arthropoda</taxon>
        <taxon>Hexapoda</taxon>
        <taxon>Insecta</taxon>
        <taxon>Pterygota</taxon>
        <taxon>Neoptera</taxon>
        <taxon>Endopterygota</taxon>
        <taxon>Coleoptera</taxon>
        <taxon>Polyphaga</taxon>
        <taxon>Cucujiformia</taxon>
        <taxon>Chrysomeloidea</taxon>
        <taxon>Chrysomelidae</taxon>
        <taxon>Chrysomelinae</taxon>
        <taxon>Chrysomelini</taxon>
        <taxon>Phaedon</taxon>
    </lineage>
</organism>
<keyword evidence="3" id="KW-0963">Cytoplasm</keyword>
<dbReference type="GO" id="GO:0005634">
    <property type="term" value="C:nucleus"/>
    <property type="evidence" value="ECO:0007669"/>
    <property type="project" value="UniProtKB-SubCell"/>
</dbReference>
<evidence type="ECO:0000256" key="5">
    <source>
        <dbReference type="ARBA" id="ARBA00022679"/>
    </source>
</evidence>
<protein>
    <recommendedName>
        <fullName evidence="13">Protein-lysine N-methyltransferase SMYD4</fullName>
    </recommendedName>
    <alternativeName>
        <fullName evidence="14">SET and MYND domain-containing protein 4</fullName>
    </alternativeName>
</protein>
<dbReference type="SUPFAM" id="SSF48452">
    <property type="entry name" value="TPR-like"/>
    <property type="match status" value="1"/>
</dbReference>
<dbReference type="Pfam" id="PF00856">
    <property type="entry name" value="SET"/>
    <property type="match status" value="1"/>
</dbReference>
<evidence type="ECO:0000256" key="13">
    <source>
        <dbReference type="ARBA" id="ARBA00093635"/>
    </source>
</evidence>
<dbReference type="PANTHER" id="PTHR46165">
    <property type="entry name" value="SET AND MYND DOMAIN-CONTAINING PROTEIN 4"/>
    <property type="match status" value="1"/>
</dbReference>
<dbReference type="PROSITE" id="PS50280">
    <property type="entry name" value="SET"/>
    <property type="match status" value="1"/>
</dbReference>
<dbReference type="Gene3D" id="6.10.140.2220">
    <property type="match status" value="1"/>
</dbReference>
<dbReference type="InterPro" id="IPR046341">
    <property type="entry name" value="SET_dom_sf"/>
</dbReference>
<dbReference type="GO" id="GO:0008757">
    <property type="term" value="F:S-adenosylmethionine-dependent methyltransferase activity"/>
    <property type="evidence" value="ECO:0007669"/>
    <property type="project" value="UniProtKB-ARBA"/>
</dbReference>
<feature type="domain" description="SET" evidence="16">
    <location>
        <begin position="212"/>
        <end position="492"/>
    </location>
</feature>
<name>A0A9P0GLK9_PHACE</name>
<evidence type="ECO:0000256" key="1">
    <source>
        <dbReference type="ARBA" id="ARBA00004123"/>
    </source>
</evidence>
<dbReference type="Gene3D" id="2.170.270.10">
    <property type="entry name" value="SET domain"/>
    <property type="match status" value="1"/>
</dbReference>
<accession>A0A9P0GLK9</accession>
<dbReference type="AlphaFoldDB" id="A0A9P0GLK9"/>
<dbReference type="GO" id="GO:0005737">
    <property type="term" value="C:cytoplasm"/>
    <property type="evidence" value="ECO:0007669"/>
    <property type="project" value="UniProtKB-SubCell"/>
</dbReference>
<dbReference type="GO" id="GO:0008170">
    <property type="term" value="F:N-methyltransferase activity"/>
    <property type="evidence" value="ECO:0007669"/>
    <property type="project" value="UniProtKB-ARBA"/>
</dbReference>
<reference evidence="18" key="1">
    <citation type="submission" date="2022-01" db="EMBL/GenBank/DDBJ databases">
        <authorList>
            <person name="King R."/>
        </authorList>
    </citation>
    <scope>NUCLEOTIDE SEQUENCE</scope>
</reference>
<dbReference type="InterPro" id="IPR002893">
    <property type="entry name" value="Znf_MYND"/>
</dbReference>
<keyword evidence="19" id="KW-1185">Reference proteome</keyword>
<sequence>MDCLLAYYTEKFTKLDGNIFEVFSKFYSLDLSPVDSWLESQFKNKMKKDDRLSIFYRKEGNKCYARKDLLKSLEFYTKSLCCATPRSREYGLALANRSAVSFEMKEYENCLKDIDLCFNTDYPEDLKPKIFFRKADCFFETGQKESFDKCLSEMHRFLSVTLVDDREKHVEKLNQIKKAKIECKTVELYRDSSNDLPEFDEGENSDFAYASSKIKMSFDKIKGRHVLAKKDIKKGDVLFIEKAFIFAPVFKENKEFYSFKCYNCLKDIISSIPCERCTLCVYCNDKCRITSWTECHKWECEGMQANIWYDLGIAFPAFKAVLKGVKSGFRTIKGDYHEDLKHFGDKNDNYTYFNRLVSNIYKSKNAAPYILMSAIVVTYLKKYTDFFAWFLQQKNCPKNDLSTLVKYIGGLITKHIAQLTCNSSIIEHWTYSSTDLLFPDILITIACGMFPSVSIMNHSCRPNVTNFFICDTIVIKALEDVSENEEIFNCYGIDYRGMNREQRQIACRSLYHFECKCVICNNPAKEVEMLDSYLCPKCKGLVPEMSSNSLSFCVNCGEKYSLKPFRKINDEAQKYLENDDVNILELLVKSLMIREKILYKHHKDFEEVYYRLYSYYVESGDAENMFKYFHLWLENEKARRGRNSRGIGTKLYEAALAILHCLQNGNPKNCTNLKAFLQNVEHMIREAKMVLNLYYPAYITNRLSRKIQFISNNK</sequence>
<reference evidence="18" key="2">
    <citation type="submission" date="2022-10" db="EMBL/GenBank/DDBJ databases">
        <authorList>
            <consortium name="ENA_rothamsted_submissions"/>
            <consortium name="culmorum"/>
            <person name="King R."/>
        </authorList>
    </citation>
    <scope>NUCLEOTIDE SEQUENCE</scope>
</reference>
<evidence type="ECO:0000313" key="19">
    <source>
        <dbReference type="Proteomes" id="UP001153737"/>
    </source>
</evidence>
<evidence type="ECO:0000256" key="6">
    <source>
        <dbReference type="ARBA" id="ARBA00022691"/>
    </source>
</evidence>
<evidence type="ECO:0000256" key="3">
    <source>
        <dbReference type="ARBA" id="ARBA00022490"/>
    </source>
</evidence>
<dbReference type="Gene3D" id="1.25.40.10">
    <property type="entry name" value="Tetratricopeptide repeat domain"/>
    <property type="match status" value="1"/>
</dbReference>
<comment type="function">
    <text evidence="12">Protein-lysine N-methyltransferase. Monomethylates PRMT5, modulating its transcriptional activity. May also act as a histone methyltransferase. Plays a critical role in cardiac development. Acts as a key epigenetic regulator of gene expression during cardiac development via its dual activities as a methyltransferase and negative regulator of HDAC1.</text>
</comment>
<dbReference type="SMART" id="SM00317">
    <property type="entry name" value="SET"/>
    <property type="match status" value="1"/>
</dbReference>
<dbReference type="Proteomes" id="UP001153737">
    <property type="component" value="Chromosome 13"/>
</dbReference>
<evidence type="ECO:0000256" key="7">
    <source>
        <dbReference type="ARBA" id="ARBA00022723"/>
    </source>
</evidence>
<feature type="domain" description="MYND-type" evidence="17">
    <location>
        <begin position="261"/>
        <end position="300"/>
    </location>
</feature>
<keyword evidence="7" id="KW-0479">Metal-binding</keyword>
<keyword evidence="8 15" id="KW-0863">Zinc-finger</keyword>
<evidence type="ECO:0000256" key="11">
    <source>
        <dbReference type="ARBA" id="ARBA00048985"/>
    </source>
</evidence>
<dbReference type="GO" id="GO:0032259">
    <property type="term" value="P:methylation"/>
    <property type="evidence" value="ECO:0007669"/>
    <property type="project" value="UniProtKB-KW"/>
</dbReference>
<evidence type="ECO:0000259" key="17">
    <source>
        <dbReference type="PROSITE" id="PS50865"/>
    </source>
</evidence>
<dbReference type="InterPro" id="IPR052097">
    <property type="entry name" value="SET-MYND_domain_protein"/>
</dbReference>